<protein>
    <recommendedName>
        <fullName evidence="4">Glycosyltransferase family 32 protein</fullName>
    </recommendedName>
</protein>
<feature type="transmembrane region" description="Helical" evidence="1">
    <location>
        <begin position="35"/>
        <end position="56"/>
    </location>
</feature>
<accession>A0ABD0KWD1</accession>
<sequence length="555" mass="63987">MYAAAQPVQFSMSLSGWVRTTRVLGWRPIMRRQSVLCCVLIPFLSVVTLLLLGNLIRKLVHENRLSVDNLPLFRDVHNQEAWPGVELGGSRPGQVPHTVHYLWCGSKEFHFQHYLGVLSAIRILRPIKIVFHYTHLPQLDEFWYHTWFLELKQSVSYLVLHRLDTADECGSEDLLDTMIGLLSEEGGVYLGENVILTRIPDDTTDVPFWFAFSDSSWDMTRGIVFARESFEASQEVLLENIVNEDPGCVSVEMYNMENPTTGPECITVVDDVYPRDIWTSHTHFGELARWLYYGRRAPLSVQPSQHEAIPRISHYTWLKSTNPAVTDEFDFSHFLSVLSALYVAGLEHVYVHGDEEPSGEWWEELANENVTFVRVQRPETIFQQEVDVGAHISDILRYGALNRYGGVYQDRDVVWVSRLPGWLLAYPTVACPEWPHYGQWPDTINIGVLLARRQAPWIRHFLPTNRYFRDDDWNWNAVICAMGECHPAWLEDPSSNVSGKSREPFDWREARAVHFRKPKLPPSLASPRDVMEGKDIFAEIGRHVLEMSGRKDLLE</sequence>
<gene>
    <name evidence="2" type="ORF">BaRGS_00017763</name>
</gene>
<keyword evidence="3" id="KW-1185">Reference proteome</keyword>
<name>A0ABD0KWD1_9CAEN</name>
<keyword evidence="1" id="KW-0472">Membrane</keyword>
<dbReference type="SUPFAM" id="SSF53448">
    <property type="entry name" value="Nucleotide-diphospho-sugar transferases"/>
    <property type="match status" value="1"/>
</dbReference>
<dbReference type="Pfam" id="PF04488">
    <property type="entry name" value="Gly_transf_sug"/>
    <property type="match status" value="1"/>
</dbReference>
<proteinExistence type="predicted"/>
<dbReference type="EMBL" id="JACVVK020000120">
    <property type="protein sequence ID" value="KAK7491067.1"/>
    <property type="molecule type" value="Genomic_DNA"/>
</dbReference>
<evidence type="ECO:0000256" key="1">
    <source>
        <dbReference type="SAM" id="Phobius"/>
    </source>
</evidence>
<keyword evidence="1" id="KW-1133">Transmembrane helix</keyword>
<reference evidence="2 3" key="1">
    <citation type="journal article" date="2023" name="Sci. Data">
        <title>Genome assembly of the Korean intertidal mud-creeper Batillaria attramentaria.</title>
        <authorList>
            <person name="Patra A.K."/>
            <person name="Ho P.T."/>
            <person name="Jun S."/>
            <person name="Lee S.J."/>
            <person name="Kim Y."/>
            <person name="Won Y.J."/>
        </authorList>
    </citation>
    <scope>NUCLEOTIDE SEQUENCE [LARGE SCALE GENOMIC DNA]</scope>
    <source>
        <strain evidence="2">Wonlab-2016</strain>
    </source>
</reference>
<dbReference type="InterPro" id="IPR029044">
    <property type="entry name" value="Nucleotide-diphossugar_trans"/>
</dbReference>
<dbReference type="PANTHER" id="PTHR46830:SF1">
    <property type="entry name" value="ALPHA-1,4-N-ACETYLGLUCOSAMINYLTRANSFERASE"/>
    <property type="match status" value="1"/>
</dbReference>
<evidence type="ECO:0000313" key="3">
    <source>
        <dbReference type="Proteomes" id="UP001519460"/>
    </source>
</evidence>
<dbReference type="InterPro" id="IPR007577">
    <property type="entry name" value="GlycoTrfase_DXD_sugar-bd_CS"/>
</dbReference>
<comment type="caution">
    <text evidence="2">The sequence shown here is derived from an EMBL/GenBank/DDBJ whole genome shotgun (WGS) entry which is preliminary data.</text>
</comment>
<dbReference type="AlphaFoldDB" id="A0ABD0KWD1"/>
<dbReference type="Proteomes" id="UP001519460">
    <property type="component" value="Unassembled WGS sequence"/>
</dbReference>
<evidence type="ECO:0008006" key="4">
    <source>
        <dbReference type="Google" id="ProtNLM"/>
    </source>
</evidence>
<evidence type="ECO:0000313" key="2">
    <source>
        <dbReference type="EMBL" id="KAK7491067.1"/>
    </source>
</evidence>
<organism evidence="2 3">
    <name type="scientific">Batillaria attramentaria</name>
    <dbReference type="NCBI Taxonomy" id="370345"/>
    <lineage>
        <taxon>Eukaryota</taxon>
        <taxon>Metazoa</taxon>
        <taxon>Spiralia</taxon>
        <taxon>Lophotrochozoa</taxon>
        <taxon>Mollusca</taxon>
        <taxon>Gastropoda</taxon>
        <taxon>Caenogastropoda</taxon>
        <taxon>Sorbeoconcha</taxon>
        <taxon>Cerithioidea</taxon>
        <taxon>Batillariidae</taxon>
        <taxon>Batillaria</taxon>
    </lineage>
</organism>
<dbReference type="Gene3D" id="3.90.550.20">
    <property type="match status" value="1"/>
</dbReference>
<dbReference type="PANTHER" id="PTHR46830">
    <property type="entry name" value="TRANSFERASE, PUTATIVE-RELATED"/>
    <property type="match status" value="1"/>
</dbReference>
<keyword evidence="1" id="KW-0812">Transmembrane</keyword>